<dbReference type="AlphaFoldDB" id="A0A1W1BMZ9"/>
<gene>
    <name evidence="1" type="ORF">MNB_SV-8-652</name>
</gene>
<name>A0A1W1BMZ9_9ZZZZ</name>
<proteinExistence type="predicted"/>
<sequence>MAANRDDAAAKVCEQGAGNLLSELSGFYAKNGRWEPIERVSSAKTGVALSPGSGKNGIEEADGTVLAAGGSLHYVCNGEEIVTFTPVARSYTDSVGVKHDEMHLDVIDPASATTIPAKIAGTDFNNRDFFKSNPGYVIGGN</sequence>
<dbReference type="EMBL" id="FPHD01000027">
    <property type="protein sequence ID" value="SFV54876.1"/>
    <property type="molecule type" value="Genomic_DNA"/>
</dbReference>
<evidence type="ECO:0000313" key="1">
    <source>
        <dbReference type="EMBL" id="SFV54876.1"/>
    </source>
</evidence>
<organism evidence="1">
    <name type="scientific">hydrothermal vent metagenome</name>
    <dbReference type="NCBI Taxonomy" id="652676"/>
    <lineage>
        <taxon>unclassified sequences</taxon>
        <taxon>metagenomes</taxon>
        <taxon>ecological metagenomes</taxon>
    </lineage>
</organism>
<reference evidence="1" key="1">
    <citation type="submission" date="2016-10" db="EMBL/GenBank/DDBJ databases">
        <authorList>
            <person name="de Groot N.N."/>
        </authorList>
    </citation>
    <scope>NUCLEOTIDE SEQUENCE</scope>
</reference>
<protein>
    <submittedName>
        <fullName evidence="1">Uncharacterized protein</fullName>
    </submittedName>
</protein>
<accession>A0A1W1BMZ9</accession>